<keyword evidence="1" id="KW-0808">Transferase</keyword>
<protein>
    <submittedName>
        <fullName evidence="4">Anti-sigma regulatory factor (Ser/Thr protein kinase)</fullName>
    </submittedName>
</protein>
<name>A0A7W0CMA2_9ACTN</name>
<dbReference type="Proteomes" id="UP000530928">
    <property type="component" value="Unassembled WGS sequence"/>
</dbReference>
<dbReference type="SUPFAM" id="SSF55874">
    <property type="entry name" value="ATPase domain of HSP90 chaperone/DNA topoisomerase II/histidine kinase"/>
    <property type="match status" value="1"/>
</dbReference>
<dbReference type="Pfam" id="PF14417">
    <property type="entry name" value="MEDS"/>
    <property type="match status" value="1"/>
</dbReference>
<sequence length="309" mass="33947">MLADPFVHPAFFYRGGREYAAVTVPFVRAGLTAGEPVAVAVPPANLKLLEHELGPQAERVELIDMTVAGRNPGRIIPAVLRDFADRHRGMRVRIIGEPVWAGRSDSEYPACAQHEALINRAFAGRRATILCPYDADVLTPEMLADAERNHPVLWGRERTAPYAPDEVVARHNRPLPVPDDATRLRFDRSNLGEARQLAAELAVRLGFSEPRLHDVRLVMAELGANSLDHGGGAGELRLWIDDDRMVCEVADTGHIVDPLVGRRPVDPRTAGSRGLLIVNLLSDLVRVHTREGLTTIRAYFEVPSGILSA</sequence>
<dbReference type="AlphaFoldDB" id="A0A7W0CMA2"/>
<evidence type="ECO:0000256" key="1">
    <source>
        <dbReference type="ARBA" id="ARBA00022527"/>
    </source>
</evidence>
<reference evidence="4 5" key="1">
    <citation type="submission" date="2020-07" db="EMBL/GenBank/DDBJ databases">
        <title>Genomic Encyclopedia of Type Strains, Phase IV (KMG-IV): sequencing the most valuable type-strain genomes for metagenomic binning, comparative biology and taxonomic classification.</title>
        <authorList>
            <person name="Goeker M."/>
        </authorList>
    </citation>
    <scope>NUCLEOTIDE SEQUENCE [LARGE SCALE GENOMIC DNA]</scope>
    <source>
        <strain evidence="4 5">DSM 45533</strain>
    </source>
</reference>
<dbReference type="Gene3D" id="3.30.565.10">
    <property type="entry name" value="Histidine kinase-like ATPase, C-terminal domain"/>
    <property type="match status" value="1"/>
</dbReference>
<dbReference type="InterPro" id="IPR047718">
    <property type="entry name" value="RsbA-like_anti_sig"/>
</dbReference>
<dbReference type="CDD" id="cd16936">
    <property type="entry name" value="HATPase_RsbW-like"/>
    <property type="match status" value="1"/>
</dbReference>
<dbReference type="PANTHER" id="PTHR35526:SF3">
    <property type="entry name" value="ANTI-SIGMA-F FACTOR RSBW"/>
    <property type="match status" value="1"/>
</dbReference>
<keyword evidence="1" id="KW-0723">Serine/threonine-protein kinase</keyword>
<organism evidence="4 5">
    <name type="scientific">Nonomuraea soli</name>
    <dbReference type="NCBI Taxonomy" id="1032476"/>
    <lineage>
        <taxon>Bacteria</taxon>
        <taxon>Bacillati</taxon>
        <taxon>Actinomycetota</taxon>
        <taxon>Actinomycetes</taxon>
        <taxon>Streptosporangiales</taxon>
        <taxon>Streptosporangiaceae</taxon>
        <taxon>Nonomuraea</taxon>
    </lineage>
</organism>
<keyword evidence="5" id="KW-1185">Reference proteome</keyword>
<dbReference type="GO" id="GO:0004674">
    <property type="term" value="F:protein serine/threonine kinase activity"/>
    <property type="evidence" value="ECO:0007669"/>
    <property type="project" value="UniProtKB-KW"/>
</dbReference>
<keyword evidence="1" id="KW-0418">Kinase</keyword>
<evidence type="ECO:0000259" key="2">
    <source>
        <dbReference type="Pfam" id="PF13581"/>
    </source>
</evidence>
<dbReference type="Pfam" id="PF13581">
    <property type="entry name" value="HATPase_c_2"/>
    <property type="match status" value="1"/>
</dbReference>
<dbReference type="InterPro" id="IPR050267">
    <property type="entry name" value="Anti-sigma-factor_SerPK"/>
</dbReference>
<proteinExistence type="predicted"/>
<dbReference type="PANTHER" id="PTHR35526">
    <property type="entry name" value="ANTI-SIGMA-F FACTOR RSBW-RELATED"/>
    <property type="match status" value="1"/>
</dbReference>
<comment type="caution">
    <text evidence="4">The sequence shown here is derived from an EMBL/GenBank/DDBJ whole genome shotgun (WGS) entry which is preliminary data.</text>
</comment>
<dbReference type="InterPro" id="IPR036890">
    <property type="entry name" value="HATPase_C_sf"/>
</dbReference>
<gene>
    <name evidence="4" type="ORF">HNR30_004946</name>
</gene>
<evidence type="ECO:0000313" key="4">
    <source>
        <dbReference type="EMBL" id="MBA2893585.1"/>
    </source>
</evidence>
<accession>A0A7W0CMA2</accession>
<evidence type="ECO:0000313" key="5">
    <source>
        <dbReference type="Proteomes" id="UP000530928"/>
    </source>
</evidence>
<dbReference type="RefSeq" id="WP_181612386.1">
    <property type="nucleotide sequence ID" value="NZ_BAABAM010000005.1"/>
</dbReference>
<feature type="domain" description="Histidine kinase/HSP90-like ATPase" evidence="2">
    <location>
        <begin position="188"/>
        <end position="298"/>
    </location>
</feature>
<dbReference type="NCBIfam" id="NF041045">
    <property type="entry name" value="RsbA_anti_sig"/>
    <property type="match status" value="1"/>
</dbReference>
<dbReference type="EMBL" id="JACDUR010000005">
    <property type="protein sequence ID" value="MBA2893585.1"/>
    <property type="molecule type" value="Genomic_DNA"/>
</dbReference>
<feature type="domain" description="MEDS" evidence="3">
    <location>
        <begin position="8"/>
        <end position="151"/>
    </location>
</feature>
<evidence type="ECO:0000259" key="3">
    <source>
        <dbReference type="Pfam" id="PF14417"/>
    </source>
</evidence>
<dbReference type="InterPro" id="IPR003594">
    <property type="entry name" value="HATPase_dom"/>
</dbReference>
<dbReference type="InterPro" id="IPR025847">
    <property type="entry name" value="MEDS_domain"/>
</dbReference>